<dbReference type="InterPro" id="IPR050339">
    <property type="entry name" value="CC_SR_Kinase"/>
</dbReference>
<organism evidence="17 18">
    <name type="scientific">Paramormyrops kingsleyae</name>
    <dbReference type="NCBI Taxonomy" id="1676925"/>
    <lineage>
        <taxon>Eukaryota</taxon>
        <taxon>Metazoa</taxon>
        <taxon>Chordata</taxon>
        <taxon>Craniata</taxon>
        <taxon>Vertebrata</taxon>
        <taxon>Euteleostomi</taxon>
        <taxon>Actinopterygii</taxon>
        <taxon>Neopterygii</taxon>
        <taxon>Teleostei</taxon>
        <taxon>Osteoglossocephala</taxon>
        <taxon>Osteoglossomorpha</taxon>
        <taxon>Osteoglossiformes</taxon>
        <taxon>Mormyridae</taxon>
        <taxon>Paramormyrops</taxon>
    </lineage>
</organism>
<evidence type="ECO:0000256" key="3">
    <source>
        <dbReference type="ARBA" id="ARBA00022553"/>
    </source>
</evidence>
<dbReference type="GO" id="GO:0005524">
    <property type="term" value="F:ATP binding"/>
    <property type="evidence" value="ECO:0007669"/>
    <property type="project" value="UniProtKB-UniRule"/>
</dbReference>
<dbReference type="PANTHER" id="PTHR11042:SF160">
    <property type="entry name" value="EUKARYOTIC TRANSLATION INITIATION FACTOR 2-ALPHA KINASE 1"/>
    <property type="match status" value="1"/>
</dbReference>
<dbReference type="Ensembl" id="ENSPKIT00000002962.1">
    <property type="protein sequence ID" value="ENSPKIP00000022303.1"/>
    <property type="gene ID" value="ENSPKIG00000006279.1"/>
</dbReference>
<evidence type="ECO:0000256" key="15">
    <source>
        <dbReference type="PROSITE-ProRule" id="PRU10141"/>
    </source>
</evidence>
<comment type="subunit">
    <text evidence="14">Synthesized in an inactive form that binds to the N-terminal domain of CDC37. Has to be associated with a multiprotein complex containing Hsp90, CDC37 and PPP5C for maturation and activation by autophosphorylation. The phosphatase PPP5C modulates this activation. Homodimer; homodimerizes in presence of heme, forming a disulfide-linked inactive homodimer. Interacts with DELE1; binds both to full-length DELE1 and processed form of DELE1 (S-DELE1) in response to stress, leading to activate its protein kinase activity and trigger the integrated stress response (ISR).</text>
</comment>
<evidence type="ECO:0000256" key="11">
    <source>
        <dbReference type="ARBA" id="ARBA00023193"/>
    </source>
</evidence>
<keyword evidence="7" id="KW-0418">Kinase</keyword>
<evidence type="ECO:0000256" key="12">
    <source>
        <dbReference type="ARBA" id="ARBA00040433"/>
    </source>
</evidence>
<dbReference type="InterPro" id="IPR054521">
    <property type="entry name" value="HRI2_3H"/>
</dbReference>
<evidence type="ECO:0000256" key="7">
    <source>
        <dbReference type="ARBA" id="ARBA00022777"/>
    </source>
</evidence>
<dbReference type="GeneTree" id="ENSGT00940000157605"/>
<evidence type="ECO:0000256" key="14">
    <source>
        <dbReference type="ARBA" id="ARBA00046654"/>
    </source>
</evidence>
<keyword evidence="10" id="KW-1015">Disulfide bond</keyword>
<reference evidence="17" key="1">
    <citation type="submission" date="2025-05" db="UniProtKB">
        <authorList>
            <consortium name="Ensembl"/>
        </authorList>
    </citation>
    <scope>IDENTIFICATION</scope>
</reference>
<evidence type="ECO:0000256" key="8">
    <source>
        <dbReference type="ARBA" id="ARBA00022840"/>
    </source>
</evidence>
<evidence type="ECO:0000256" key="6">
    <source>
        <dbReference type="ARBA" id="ARBA00022741"/>
    </source>
</evidence>
<feature type="domain" description="Protein kinase" evidence="16">
    <location>
        <begin position="183"/>
        <end position="429"/>
    </location>
</feature>
<dbReference type="Gene3D" id="3.30.200.20">
    <property type="entry name" value="Phosphorylase Kinase, domain 1"/>
    <property type="match status" value="1"/>
</dbReference>
<dbReference type="Proteomes" id="UP000261540">
    <property type="component" value="Unplaced"/>
</dbReference>
<keyword evidence="8 15" id="KW-0067">ATP-binding</keyword>
<evidence type="ECO:0000256" key="1">
    <source>
        <dbReference type="ARBA" id="ARBA00012513"/>
    </source>
</evidence>
<dbReference type="PROSITE" id="PS50011">
    <property type="entry name" value="PROTEIN_KINASE_DOM"/>
    <property type="match status" value="1"/>
</dbReference>
<keyword evidence="3" id="KW-0597">Phosphoprotein</keyword>
<dbReference type="InterPro" id="IPR000719">
    <property type="entry name" value="Prot_kinase_dom"/>
</dbReference>
<dbReference type="InterPro" id="IPR017441">
    <property type="entry name" value="Protein_kinase_ATP_BS"/>
</dbReference>
<sequence length="429" mass="48308">MSSSEGKSTEESSSNDRILFRRNVGYKNRRFSGSVFELPKEDEEDLQFDTSDSAENGEVLISGKQYPSIQDFASAIPNHLLLGSLLEHLCFVYEKDQQRSRMLFKVIGQRLAAMNLLSPLAVSDEFSTVRLQHNRAFAELLHAASTSLFQQDHRYLNTDTQSLKTRPKDGLFQAQTSRYLSEFEEICRLGKGSYGKVFRVRNKLDGQLYAVKKILIKNVTREDCRKVLREVKLLSSVQHPYIVGYHTAWMEHVQSSEESKQTSDGSSIVFESSHCPDANMQDSLKEASTAEGVPGSTPEQSEAVCPKGRSTMENFVPCVFLGDPHVTAVNGCPVANRDGSKFELNNSYFDTDSHQCSDKRTQKMQLQLMLYIQMQLCKLSLRDWILERNQGSTTPSGKSVMLHTVFSLPPPTLSTLKPIRSSSTLSLYL</sequence>
<dbReference type="GO" id="GO:0004694">
    <property type="term" value="F:eukaryotic translation initiation factor 2alpha kinase activity"/>
    <property type="evidence" value="ECO:0007669"/>
    <property type="project" value="TreeGrafter"/>
</dbReference>
<evidence type="ECO:0000313" key="17">
    <source>
        <dbReference type="Ensembl" id="ENSPKIP00000022303.1"/>
    </source>
</evidence>
<evidence type="ECO:0000313" key="18">
    <source>
        <dbReference type="Proteomes" id="UP000261540"/>
    </source>
</evidence>
<keyword evidence="11" id="KW-0652">Protein synthesis inhibitor</keyword>
<evidence type="ECO:0000256" key="2">
    <source>
        <dbReference type="ARBA" id="ARBA00022527"/>
    </source>
</evidence>
<feature type="binding site" evidence="15">
    <location>
        <position position="213"/>
    </location>
    <ligand>
        <name>ATP</name>
        <dbReference type="ChEBI" id="CHEBI:30616"/>
    </ligand>
</feature>
<keyword evidence="18" id="KW-1185">Reference proteome</keyword>
<name>A0A3B3RVG9_9TELE</name>
<dbReference type="Pfam" id="PF22949">
    <property type="entry name" value="HRI2_3H"/>
    <property type="match status" value="1"/>
</dbReference>
<dbReference type="PANTHER" id="PTHR11042">
    <property type="entry name" value="EUKARYOTIC TRANSLATION INITIATION FACTOR 2-ALPHA KINASE EIF2-ALPHA KINASE -RELATED"/>
    <property type="match status" value="1"/>
</dbReference>
<dbReference type="SUPFAM" id="SSF56112">
    <property type="entry name" value="Protein kinase-like (PK-like)"/>
    <property type="match status" value="1"/>
</dbReference>
<protein>
    <recommendedName>
        <fullName evidence="12">Eukaryotic translation initiation factor 2-alpha kinase 1</fullName>
        <ecNumber evidence="1">2.7.11.1</ecNumber>
    </recommendedName>
    <alternativeName>
        <fullName evidence="13">Hemin-sensitive initiation factor 2-alpha kinase</fullName>
    </alternativeName>
</protein>
<accession>A0A3B3RVG9</accession>
<evidence type="ECO:0000256" key="13">
    <source>
        <dbReference type="ARBA" id="ARBA00042456"/>
    </source>
</evidence>
<dbReference type="AlphaFoldDB" id="A0A3B3RVG9"/>
<keyword evidence="4" id="KW-0808">Transferase</keyword>
<dbReference type="EC" id="2.7.11.1" evidence="1"/>
<keyword evidence="9" id="KW-0832">Ubl conjugation</keyword>
<dbReference type="GO" id="GO:0017148">
    <property type="term" value="P:negative regulation of translation"/>
    <property type="evidence" value="ECO:0007669"/>
    <property type="project" value="UniProtKB-KW"/>
</dbReference>
<evidence type="ECO:0000256" key="5">
    <source>
        <dbReference type="ARBA" id="ARBA00022737"/>
    </source>
</evidence>
<evidence type="ECO:0000256" key="4">
    <source>
        <dbReference type="ARBA" id="ARBA00022679"/>
    </source>
</evidence>
<proteinExistence type="predicted"/>
<evidence type="ECO:0000256" key="10">
    <source>
        <dbReference type="ARBA" id="ARBA00023157"/>
    </source>
</evidence>
<dbReference type="GO" id="GO:0005634">
    <property type="term" value="C:nucleus"/>
    <property type="evidence" value="ECO:0007669"/>
    <property type="project" value="TreeGrafter"/>
</dbReference>
<dbReference type="PROSITE" id="PS00107">
    <property type="entry name" value="PROTEIN_KINASE_ATP"/>
    <property type="match status" value="1"/>
</dbReference>
<dbReference type="GO" id="GO:0005737">
    <property type="term" value="C:cytoplasm"/>
    <property type="evidence" value="ECO:0007669"/>
    <property type="project" value="TreeGrafter"/>
</dbReference>
<dbReference type="Ensembl" id="ENSPKIT00000040810.1">
    <property type="protein sequence ID" value="ENSPKIP00000016322.1"/>
    <property type="gene ID" value="ENSPKIG00000002627.1"/>
</dbReference>
<evidence type="ECO:0000256" key="9">
    <source>
        <dbReference type="ARBA" id="ARBA00022843"/>
    </source>
</evidence>
<dbReference type="InterPro" id="IPR011009">
    <property type="entry name" value="Kinase-like_dom_sf"/>
</dbReference>
<keyword evidence="6 15" id="KW-0547">Nucleotide-binding</keyword>
<keyword evidence="2" id="KW-0723">Serine/threonine-protein kinase</keyword>
<keyword evidence="5" id="KW-0677">Repeat</keyword>
<dbReference type="Pfam" id="PF00069">
    <property type="entry name" value="Pkinase"/>
    <property type="match status" value="1"/>
</dbReference>
<evidence type="ECO:0000259" key="16">
    <source>
        <dbReference type="PROSITE" id="PS50011"/>
    </source>
</evidence>
<dbReference type="SMART" id="SM00220">
    <property type="entry name" value="S_TKc"/>
    <property type="match status" value="1"/>
</dbReference>